<gene>
    <name evidence="3" type="ORF">MTR65_15325</name>
</gene>
<evidence type="ECO:0000313" key="4">
    <source>
        <dbReference type="Proteomes" id="UP001162802"/>
    </source>
</evidence>
<keyword evidence="2" id="KW-1133">Transmembrane helix</keyword>
<proteinExistence type="predicted"/>
<dbReference type="PANTHER" id="PTHR47755">
    <property type="entry name" value="CELL DIVISION PROTEIN FTSX"/>
    <property type="match status" value="1"/>
</dbReference>
<protein>
    <submittedName>
        <fullName evidence="3">Cell division protein</fullName>
    </submittedName>
</protein>
<dbReference type="Proteomes" id="UP001162802">
    <property type="component" value="Unassembled WGS sequence"/>
</dbReference>
<name>A0ABT0AFT9_9SPHN</name>
<evidence type="ECO:0000256" key="2">
    <source>
        <dbReference type="SAM" id="Phobius"/>
    </source>
</evidence>
<feature type="transmembrane region" description="Helical" evidence="2">
    <location>
        <begin position="187"/>
        <end position="212"/>
    </location>
</feature>
<reference evidence="3" key="1">
    <citation type="submission" date="2022-03" db="EMBL/GenBank/DDBJ databases">
        <title>Identification of a novel bacterium isolated from mangrove sediments.</title>
        <authorList>
            <person name="Pan X."/>
        </authorList>
    </citation>
    <scope>NUCLEOTIDE SEQUENCE</scope>
    <source>
        <strain evidence="3">B2637</strain>
    </source>
</reference>
<keyword evidence="4" id="KW-1185">Reference proteome</keyword>
<evidence type="ECO:0000256" key="1">
    <source>
        <dbReference type="SAM" id="MobiDB-lite"/>
    </source>
</evidence>
<accession>A0ABT0AFT9</accession>
<sequence>MSRDGTTRRERRLGPSMLHGMRRLGGGGAELIPQGRMSGPMPWVIAIMVALTAIALAAGLSIGNAVSAAKAEIEGGVTIQIIEPREDTRDRQTRDVAKAVQQLPGVSGLRIVPREELDSLIEPWLGSGIAEATGSAIPVPALIDVRLATGATPQRVETIRTAARKVTQAARVDAQSSWLRPVFEAMVSLQILAIALVALLTLALAAAVLLAARSALGANRDVIEIVHLLGGTDKQVARVFQRSIGFDAAGGGAVGLALALVVIVLLARRFEGLGAGLVDNGALVWSDWLLLALVPILATLLAMITARFTVLHALRKML</sequence>
<dbReference type="EMBL" id="JALHAT010000031">
    <property type="protein sequence ID" value="MCJ1962065.1"/>
    <property type="molecule type" value="Genomic_DNA"/>
</dbReference>
<dbReference type="GO" id="GO:0051301">
    <property type="term" value="P:cell division"/>
    <property type="evidence" value="ECO:0007669"/>
    <property type="project" value="UniProtKB-KW"/>
</dbReference>
<dbReference type="InterPro" id="IPR004513">
    <property type="entry name" value="FtsX"/>
</dbReference>
<keyword evidence="2" id="KW-0472">Membrane</keyword>
<comment type="caution">
    <text evidence="3">The sequence shown here is derived from an EMBL/GenBank/DDBJ whole genome shotgun (WGS) entry which is preliminary data.</text>
</comment>
<keyword evidence="3" id="KW-0131">Cell cycle</keyword>
<feature type="transmembrane region" description="Helical" evidence="2">
    <location>
        <begin position="244"/>
        <end position="268"/>
    </location>
</feature>
<evidence type="ECO:0000313" key="3">
    <source>
        <dbReference type="EMBL" id="MCJ1962065.1"/>
    </source>
</evidence>
<dbReference type="PANTHER" id="PTHR47755:SF1">
    <property type="entry name" value="CELL DIVISION PROTEIN FTSX"/>
    <property type="match status" value="1"/>
</dbReference>
<feature type="region of interest" description="Disordered" evidence="1">
    <location>
        <begin position="1"/>
        <end position="20"/>
    </location>
</feature>
<keyword evidence="3" id="KW-0132">Cell division</keyword>
<organism evidence="3 4">
    <name type="scientific">Novosphingobium mangrovi</name>
    <name type="common">ex Hu et al. 2023</name>
    <dbReference type="NCBI Taxonomy" id="2930094"/>
    <lineage>
        <taxon>Bacteria</taxon>
        <taxon>Pseudomonadati</taxon>
        <taxon>Pseudomonadota</taxon>
        <taxon>Alphaproteobacteria</taxon>
        <taxon>Sphingomonadales</taxon>
        <taxon>Sphingomonadaceae</taxon>
        <taxon>Novosphingobium</taxon>
    </lineage>
</organism>
<feature type="transmembrane region" description="Helical" evidence="2">
    <location>
        <begin position="43"/>
        <end position="62"/>
    </location>
</feature>
<keyword evidence="2" id="KW-0812">Transmembrane</keyword>
<feature type="transmembrane region" description="Helical" evidence="2">
    <location>
        <begin position="288"/>
        <end position="310"/>
    </location>
</feature>